<reference evidence="3 4" key="1">
    <citation type="submission" date="2015-01" db="EMBL/GenBank/DDBJ databases">
        <title>Genome of allotetraploid Gossypium barbadense reveals genomic plasticity and fiber elongation in cotton evolution.</title>
        <authorList>
            <person name="Chen X."/>
            <person name="Liu X."/>
            <person name="Zhao B."/>
            <person name="Zheng H."/>
            <person name="Hu Y."/>
            <person name="Lu G."/>
            <person name="Yang C."/>
            <person name="Chen J."/>
            <person name="Shan C."/>
            <person name="Zhang L."/>
            <person name="Zhou Y."/>
            <person name="Wang L."/>
            <person name="Guo W."/>
            <person name="Bai Y."/>
            <person name="Ruan J."/>
            <person name="Shangguan X."/>
            <person name="Mao Y."/>
            <person name="Jiang J."/>
            <person name="Zhu Y."/>
            <person name="Lei J."/>
            <person name="Kang H."/>
            <person name="Chen S."/>
            <person name="He X."/>
            <person name="Wang R."/>
            <person name="Wang Y."/>
            <person name="Chen J."/>
            <person name="Wang L."/>
            <person name="Yu S."/>
            <person name="Wang B."/>
            <person name="Wei J."/>
            <person name="Song S."/>
            <person name="Lu X."/>
            <person name="Gao Z."/>
            <person name="Gu W."/>
            <person name="Deng X."/>
            <person name="Ma D."/>
            <person name="Wang S."/>
            <person name="Liang W."/>
            <person name="Fang L."/>
            <person name="Cai C."/>
            <person name="Zhu X."/>
            <person name="Zhou B."/>
            <person name="Zhang Y."/>
            <person name="Chen Z."/>
            <person name="Xu S."/>
            <person name="Zhu R."/>
            <person name="Wang S."/>
            <person name="Zhang T."/>
            <person name="Zhao G."/>
        </authorList>
    </citation>
    <scope>NUCLEOTIDE SEQUENCE [LARGE SCALE GENOMIC DNA]</scope>
    <source>
        <strain evidence="4">cv. Xinhai21</strain>
        <tissue evidence="3">Leaf</tissue>
    </source>
</reference>
<feature type="region of interest" description="Disordered" evidence="2">
    <location>
        <begin position="1930"/>
        <end position="1987"/>
    </location>
</feature>
<feature type="region of interest" description="Disordered" evidence="2">
    <location>
        <begin position="1199"/>
        <end position="1232"/>
    </location>
</feature>
<feature type="compositionally biased region" description="Polar residues" evidence="2">
    <location>
        <begin position="1287"/>
        <end position="1297"/>
    </location>
</feature>
<dbReference type="PROSITE" id="PS00018">
    <property type="entry name" value="EF_HAND_1"/>
    <property type="match status" value="1"/>
</dbReference>
<feature type="region of interest" description="Disordered" evidence="2">
    <location>
        <begin position="22"/>
        <end position="115"/>
    </location>
</feature>
<feature type="compositionally biased region" description="Polar residues" evidence="2">
    <location>
        <begin position="980"/>
        <end position="998"/>
    </location>
</feature>
<feature type="region of interest" description="Disordered" evidence="2">
    <location>
        <begin position="1419"/>
        <end position="1456"/>
    </location>
</feature>
<proteinExistence type="predicted"/>
<dbReference type="OrthoDB" id="1931055at2759"/>
<feature type="compositionally biased region" description="Basic and acidic residues" evidence="2">
    <location>
        <begin position="1270"/>
        <end position="1281"/>
    </location>
</feature>
<accession>A0A2P5YGF9</accession>
<feature type="compositionally biased region" description="Low complexity" evidence="2">
    <location>
        <begin position="1959"/>
        <end position="1977"/>
    </location>
</feature>
<dbReference type="InterPro" id="IPR051195">
    <property type="entry name" value="Fungal_stress_NST1"/>
</dbReference>
<feature type="region of interest" description="Disordered" evidence="2">
    <location>
        <begin position="1246"/>
        <end position="1312"/>
    </location>
</feature>
<gene>
    <name evidence="3" type="ORF">GOBAR_AA05902</name>
</gene>
<feature type="compositionally biased region" description="Low complexity" evidence="2">
    <location>
        <begin position="731"/>
        <end position="744"/>
    </location>
</feature>
<feature type="compositionally biased region" description="Low complexity" evidence="2">
    <location>
        <begin position="1331"/>
        <end position="1344"/>
    </location>
</feature>
<dbReference type="EMBL" id="KZ663233">
    <property type="protein sequence ID" value="PPS14673.1"/>
    <property type="molecule type" value="Genomic_DNA"/>
</dbReference>
<dbReference type="InterPro" id="IPR018247">
    <property type="entry name" value="EF_Hand_1_Ca_BS"/>
</dbReference>
<sequence>MANSGGGNKFVSVNLNKYYAQQSSKQHYHSHHSGSYGSNRARTGAGNGGMVVLSRPRSSQKSGSKLSVPPPLNLPSLRKEHERFDSLGPGGVPANGGASVSGPRPGSSGMGWAKPGSVAWQEKEGLVGGDDHVNDGVDRLNADDGMTKVSSGVYMPPSVRSGSTSSTSASAIGFLPLHKATVLKREEFPSLQAALPVVSGAEKKQTDGLNQKQKQLAMAGQELSDKHGDGSRSNSVTDMLPQLRSGRIAVDSELSEKGGEARRTSVSLNDPILNFSRDKRPLSKNEKSYLEDPLVKDFGATRFIGWDPFSANLVGVVKKKKDTVKQTDFHDPVRESFEAELERVQKMQEQERQRIIEEQERALELARREEEERQRLAREQEEQQRRLEEEAREAAWRAEQERLDALRRAEEQRIAREEEKRRIVMEEERRKQAAKQKLLELEERIAKRQAEAVKGVSADEKIPGMAKETDASKATGVSDWEDGERMVERITTSASSDSSGLNRSFETASRPSLSYAAASFSDRDKPFNSWKRDVFEYGNNSAFTGQEIENGHHSPRQDVSTVSRPFPRKEFQGASPYMSSRPHFRAGVPEPGLDNFGQPKGQRWNGSGADHYGRNAEIGSEYHENLAANYGDVTWGQHSRGNIYPPYHERFYHNPEDDGLYSFGRSQYSVRQPRVLPPPSMPSMQKSSYRGENEHPGPSTFLENEVQYNQATRCGSSMEIIYDGARCDSQSSLSVSSPPVSPVHLSHDDLDESGGSAMLSVEENKEVDLSRPEIKPLVLQSEAGKENVRTASSSISAGDDEEWTVDNNELLQEQEEYDEDGDGYLEEDEVHEGDDGNIDLTRELDELHLEDNESPDMMDNLVLGFNDGVEVGMPNDEFESSQKDSAYVIPQISIGSLEEKISLDDMHSDRKILQSMDAPCPEGLDSSSRILQETEKGVQDLTTQPNTSPQASTASQLIDHVDATSCTGVSTEHNLPYSVNMASHSSSGQISMPTSTSVTNHTEVPVKLQFGLFSGPSLIPSPVPAIQIGSIQMPLHLHPQVGPPSVTQMHPSQPLFQFGQLRYTSPISQGLLPLAPLSVSSVLQNVPAHFSLNPNPNPGAPLPVQPSQDTSGFDMMKCEVSSPLDDNQSGLLRSLHLLHDNMLNDESSTQAGESRKSVLTQHGTVEISNIGATRFKSGFSSEYQGHQNSVHRNFKALSSKQSEGELQTVLTSSHSVSKEEDLSGPRGQTYNNRGKKYVFTAKGSNSRSGFLASGSSRKDSTGYQRRPRCTRTEFRIRENSGKRQPSGIISSNHTNQVGLDENSGANGRGTGFSVTNRMRKIVVGKSKQTTESECSSSALGSSQEMETGNRNEERLGKGSLMRSQNITYSEKGNLKRNIKEDVDAPLQSGIVRVYEQPGIEAASDEDDFIEVRSKRQVLNDRREQREKEIKAKSRIAKPPRKPRSIPQSSNRNSASANGVMNNVRADFVNSEGHNLANTELSAGFGLNTVSQPLAPIGTPASKIDAQADIKTQAVKSLQPNSVQTTSGGGPSLVSGLMFESKNKIFDNVQASFGSWGNSCINQKVMTLTQTQLDDAMKPVQFDTCPPIRDRNSSVTNPSMPPASSILLKDKSFSNATSPINSLLAGEKIQFGAVTSPTVILPSSRAVSHGIGLPGSSRSEIQIPCNLSAAEKDCALFFEKEEHARNGMSTCIVSASDNKGFGGADIDVINTGDGGQQLASQSKAEESLSVSLPADLSVENPPISLWPRLASPQSSSSQMISQFPGGPPSHFPFYDIPMMGGPLGTWQQCHSRVDSFYGPPTGFTGHFITPPGGIPGVQGPPHMVVYNHFAPVGQFGLSFMGTTYIPSGKPPDWKHNPPSSAIGEGDVNNLNMTASQGNSSNIPAQMQHLPPGPGSPLLPVASPLAMFDVSPFQSTPDMSVQARWSHVPASPMQSVAPSMPLQQQAEGVLHSQFSHGPPVDQSLSSNRFSDSRTSASSDSSRKFPVATDATITQLPDELGLVEPSSSTIPAASAQHDTKSPSLTKVADAGKNDGISSRQSTNTALKAVQSSSQQKNIASPQHYGNSSWYNHQRGNAVSQKNGAGEWTQRRTGFQGRNQSMGGDKNFPTSKMKQIYVAKQTNNGSSSS</sequence>
<protein>
    <recommendedName>
        <fullName evidence="5">BAT2 N-terminal domain-containing protein</fullName>
    </recommendedName>
</protein>
<feature type="region of interest" description="Disordered" evidence="2">
    <location>
        <begin position="1999"/>
        <end position="2125"/>
    </location>
</feature>
<feature type="region of interest" description="Disordered" evidence="2">
    <location>
        <begin position="1324"/>
        <end position="1364"/>
    </location>
</feature>
<evidence type="ECO:0008006" key="5">
    <source>
        <dbReference type="Google" id="ProtNLM"/>
    </source>
</evidence>
<feature type="compositionally biased region" description="Basic and acidic residues" evidence="2">
    <location>
        <begin position="1347"/>
        <end position="1356"/>
    </location>
</feature>
<dbReference type="CDD" id="cd22249">
    <property type="entry name" value="UDM1_RNF168_RNF169-like"/>
    <property type="match status" value="1"/>
</dbReference>
<feature type="region of interest" description="Disordered" evidence="2">
    <location>
        <begin position="671"/>
        <end position="700"/>
    </location>
</feature>
<feature type="compositionally biased region" description="Polar residues" evidence="2">
    <location>
        <begin position="1445"/>
        <end position="1456"/>
    </location>
</feature>
<feature type="compositionally biased region" description="Basic residues" evidence="2">
    <location>
        <begin position="1432"/>
        <end position="1443"/>
    </location>
</feature>
<feature type="region of interest" description="Disordered" evidence="2">
    <location>
        <begin position="978"/>
        <end position="998"/>
    </location>
</feature>
<feature type="compositionally biased region" description="Polar residues" evidence="2">
    <location>
        <begin position="2032"/>
        <end position="2079"/>
    </location>
</feature>
<dbReference type="Proteomes" id="UP000239757">
    <property type="component" value="Unassembled WGS sequence"/>
</dbReference>
<evidence type="ECO:0000313" key="3">
    <source>
        <dbReference type="EMBL" id="PPS14673.1"/>
    </source>
</evidence>
<feature type="compositionally biased region" description="Basic and acidic residues" evidence="2">
    <location>
        <begin position="1419"/>
        <end position="1431"/>
    </location>
</feature>
<feature type="coiled-coil region" evidence="1">
    <location>
        <begin position="334"/>
        <end position="451"/>
    </location>
</feature>
<feature type="region of interest" description="Disordered" evidence="2">
    <location>
        <begin position="729"/>
        <end position="755"/>
    </location>
</feature>
<feature type="compositionally biased region" description="Polar residues" evidence="2">
    <location>
        <begin position="1867"/>
        <end position="1883"/>
    </location>
</feature>
<evidence type="ECO:0000256" key="1">
    <source>
        <dbReference type="SAM" id="Coils"/>
    </source>
</evidence>
<feature type="region of interest" description="Disordered" evidence="2">
    <location>
        <begin position="201"/>
        <end position="242"/>
    </location>
</feature>
<feature type="compositionally biased region" description="Polar residues" evidence="2">
    <location>
        <begin position="1199"/>
        <end position="1215"/>
    </location>
</feature>
<keyword evidence="1" id="KW-0175">Coiled coil</keyword>
<feature type="region of interest" description="Disordered" evidence="2">
    <location>
        <begin position="572"/>
        <end position="612"/>
    </location>
</feature>
<feature type="region of interest" description="Disordered" evidence="2">
    <location>
        <begin position="545"/>
        <end position="564"/>
    </location>
</feature>
<feature type="region of interest" description="Disordered" evidence="2">
    <location>
        <begin position="1848"/>
        <end position="1896"/>
    </location>
</feature>
<evidence type="ECO:0000256" key="2">
    <source>
        <dbReference type="SAM" id="MobiDB-lite"/>
    </source>
</evidence>
<evidence type="ECO:0000313" key="4">
    <source>
        <dbReference type="Proteomes" id="UP000239757"/>
    </source>
</evidence>
<name>A0A2P5YGF9_GOSBA</name>
<feature type="region of interest" description="Disordered" evidence="2">
    <location>
        <begin position="778"/>
        <end position="804"/>
    </location>
</feature>
<feature type="compositionally biased region" description="Polar residues" evidence="2">
    <location>
        <begin position="2116"/>
        <end position="2125"/>
    </location>
</feature>
<dbReference type="PANTHER" id="PTHR31780">
    <property type="entry name" value="STRESS RESPONSE PROTEIN NST1-RELATED"/>
    <property type="match status" value="1"/>
</dbReference>
<feature type="compositionally biased region" description="Polar residues" evidence="2">
    <location>
        <begin position="2087"/>
        <end position="2109"/>
    </location>
</feature>
<organism evidence="3 4">
    <name type="scientific">Gossypium barbadense</name>
    <name type="common">Sea Island cotton</name>
    <name type="synonym">Hibiscus barbadensis</name>
    <dbReference type="NCBI Taxonomy" id="3634"/>
    <lineage>
        <taxon>Eukaryota</taxon>
        <taxon>Viridiplantae</taxon>
        <taxon>Streptophyta</taxon>
        <taxon>Embryophyta</taxon>
        <taxon>Tracheophyta</taxon>
        <taxon>Spermatophyta</taxon>
        <taxon>Magnoliopsida</taxon>
        <taxon>eudicotyledons</taxon>
        <taxon>Gunneridae</taxon>
        <taxon>Pentapetalae</taxon>
        <taxon>rosids</taxon>
        <taxon>malvids</taxon>
        <taxon>Malvales</taxon>
        <taxon>Malvaceae</taxon>
        <taxon>Malvoideae</taxon>
        <taxon>Gossypium</taxon>
    </lineage>
</organism>
<feature type="compositionally biased region" description="Polar residues" evidence="2">
    <location>
        <begin position="1930"/>
        <end position="1944"/>
    </location>
</feature>
<dbReference type="PANTHER" id="PTHR31780:SF10">
    <property type="entry name" value="LD36051P"/>
    <property type="match status" value="1"/>
</dbReference>